<organism evidence="1 2">
    <name type="scientific">Candidatus Nitrosocosmicus arcticus</name>
    <dbReference type="NCBI Taxonomy" id="2035267"/>
    <lineage>
        <taxon>Archaea</taxon>
        <taxon>Nitrososphaerota</taxon>
        <taxon>Nitrososphaeria</taxon>
        <taxon>Nitrososphaerales</taxon>
        <taxon>Nitrososphaeraceae</taxon>
        <taxon>Candidatus Nitrosocosmicus</taxon>
    </lineage>
</organism>
<dbReference type="Proteomes" id="UP000315289">
    <property type="component" value="Unassembled WGS sequence"/>
</dbReference>
<proteinExistence type="predicted"/>
<evidence type="ECO:0000313" key="1">
    <source>
        <dbReference type="EMBL" id="TVP39363.1"/>
    </source>
</evidence>
<sequence length="67" mass="7747">MSTIGRCCDGMESMINDNVLRIDNMSGRVWVKMLIHNETHNLEPYNDFVEYNEATYCQFCGQPIQIG</sequence>
<accession>A0A557SRX3</accession>
<keyword evidence="2" id="KW-1185">Reference proteome</keyword>
<evidence type="ECO:0000313" key="2">
    <source>
        <dbReference type="Proteomes" id="UP000315289"/>
    </source>
</evidence>
<dbReference type="AlphaFoldDB" id="A0A557SRX3"/>
<reference evidence="1 2" key="1">
    <citation type="journal article" date="2019" name="Front. Microbiol.">
        <title>Ammonia Oxidation by the Arctic Terrestrial Thaumarchaeote Candidatus Nitrosocosmicus arcticus Is Stimulated by Increasing Temperatures.</title>
        <authorList>
            <person name="Alves R.J.E."/>
            <person name="Kerou M."/>
            <person name="Zappe A."/>
            <person name="Bittner R."/>
            <person name="Abby S.S."/>
            <person name="Schmidt H.A."/>
            <person name="Pfeifer K."/>
            <person name="Schleper C."/>
        </authorList>
    </citation>
    <scope>NUCLEOTIDE SEQUENCE [LARGE SCALE GENOMIC DNA]</scope>
    <source>
        <strain evidence="1 2">Kfb</strain>
    </source>
</reference>
<dbReference type="EMBL" id="VOAH01000016">
    <property type="protein sequence ID" value="TVP39363.1"/>
    <property type="molecule type" value="Genomic_DNA"/>
</dbReference>
<protein>
    <submittedName>
        <fullName evidence="1">Uncharacterized protein</fullName>
    </submittedName>
</protein>
<gene>
    <name evidence="1" type="ORF">NARC_160077</name>
</gene>
<dbReference type="RefSeq" id="WP_144734055.1">
    <property type="nucleotide sequence ID" value="NZ_ML675591.1"/>
</dbReference>
<comment type="caution">
    <text evidence="1">The sequence shown here is derived from an EMBL/GenBank/DDBJ whole genome shotgun (WGS) entry which is preliminary data.</text>
</comment>
<name>A0A557SRX3_9ARCH</name>